<dbReference type="Proteomes" id="UP000434172">
    <property type="component" value="Unassembled WGS sequence"/>
</dbReference>
<dbReference type="Pfam" id="PF00656">
    <property type="entry name" value="Peptidase_C14"/>
    <property type="match status" value="1"/>
</dbReference>
<evidence type="ECO:0000256" key="2">
    <source>
        <dbReference type="ARBA" id="ARBA00022703"/>
    </source>
</evidence>
<keyword evidence="3" id="KW-0645">Protease</keyword>
<gene>
    <name evidence="6" type="ORF">GQ607_007868</name>
</gene>
<dbReference type="PANTHER" id="PTHR48104:SF30">
    <property type="entry name" value="METACASPASE-1"/>
    <property type="match status" value="1"/>
</dbReference>
<accession>A0A8H3WEQ1</accession>
<evidence type="ECO:0000256" key="1">
    <source>
        <dbReference type="ARBA" id="ARBA00009005"/>
    </source>
</evidence>
<dbReference type="InterPro" id="IPR050452">
    <property type="entry name" value="Metacaspase"/>
</dbReference>
<dbReference type="GO" id="GO:0006915">
    <property type="term" value="P:apoptotic process"/>
    <property type="evidence" value="ECO:0007669"/>
    <property type="project" value="UniProtKB-KW"/>
</dbReference>
<organism evidence="6 7">
    <name type="scientific">Colletotrichum asianum</name>
    <dbReference type="NCBI Taxonomy" id="702518"/>
    <lineage>
        <taxon>Eukaryota</taxon>
        <taxon>Fungi</taxon>
        <taxon>Dikarya</taxon>
        <taxon>Ascomycota</taxon>
        <taxon>Pezizomycotina</taxon>
        <taxon>Sordariomycetes</taxon>
        <taxon>Hypocreomycetidae</taxon>
        <taxon>Glomerellales</taxon>
        <taxon>Glomerellaceae</taxon>
        <taxon>Colletotrichum</taxon>
        <taxon>Colletotrichum gloeosporioides species complex</taxon>
    </lineage>
</organism>
<reference evidence="6 7" key="1">
    <citation type="submission" date="2019-12" db="EMBL/GenBank/DDBJ databases">
        <title>A genome sequence resource for the geographically widespread anthracnose pathogen Colletotrichum asianum.</title>
        <authorList>
            <person name="Meng Y."/>
        </authorList>
    </citation>
    <scope>NUCLEOTIDE SEQUENCE [LARGE SCALE GENOMIC DNA]</scope>
    <source>
        <strain evidence="6 7">ICMP 18580</strain>
    </source>
</reference>
<protein>
    <submittedName>
        <fullName evidence="6">Peptidase c14 caspase catalytic subunit p20</fullName>
    </submittedName>
</protein>
<dbReference type="InterPro" id="IPR011600">
    <property type="entry name" value="Pept_C14_caspase"/>
</dbReference>
<keyword evidence="2" id="KW-0053">Apoptosis</keyword>
<evidence type="ECO:0000313" key="7">
    <source>
        <dbReference type="Proteomes" id="UP000434172"/>
    </source>
</evidence>
<name>A0A8H3WEQ1_9PEZI</name>
<evidence type="ECO:0000256" key="4">
    <source>
        <dbReference type="ARBA" id="ARBA00023145"/>
    </source>
</evidence>
<dbReference type="Gene3D" id="3.40.50.1460">
    <property type="match status" value="1"/>
</dbReference>
<keyword evidence="3" id="KW-0788">Thiol protease</keyword>
<evidence type="ECO:0000256" key="3">
    <source>
        <dbReference type="ARBA" id="ARBA00022807"/>
    </source>
</evidence>
<dbReference type="GO" id="GO:0004197">
    <property type="term" value="F:cysteine-type endopeptidase activity"/>
    <property type="evidence" value="ECO:0007669"/>
    <property type="project" value="InterPro"/>
</dbReference>
<comment type="similarity">
    <text evidence="1">Belongs to the peptidase C14B family.</text>
</comment>
<dbReference type="InterPro" id="IPR029030">
    <property type="entry name" value="Caspase-like_dom_sf"/>
</dbReference>
<dbReference type="GO" id="GO:0005737">
    <property type="term" value="C:cytoplasm"/>
    <property type="evidence" value="ECO:0007669"/>
    <property type="project" value="TreeGrafter"/>
</dbReference>
<dbReference type="AlphaFoldDB" id="A0A8H3WEQ1"/>
<comment type="caution">
    <text evidence="6">The sequence shown here is derived from an EMBL/GenBank/DDBJ whole genome shotgun (WGS) entry which is preliminary data.</text>
</comment>
<evidence type="ECO:0000313" key="6">
    <source>
        <dbReference type="EMBL" id="KAF0324975.1"/>
    </source>
</evidence>
<sequence length="651" mass="72659">MPGATLINGHKRALLIGCPVDALKAPARDLETMKAILDDHRFSCKLVQNATRAQIIYHLESLIAKTNANDAIVVYFSGHGGLVEESREVTANPAVQFLIPYDFSETTEIDFRGITDVELSRYMRRLTDKTENVTLILDCCHAARMARLKATVKRVDPQVYGVVFSHVRKMLQNGMLDRGGHHERNPRLLTIAASARTESAYEQSFGSEQRSVLTEALERVLRRRGADGTLPMVCWRSVMRLVRDRIKATCPQQFPQIEGEDTRFTFSLERASIDGALPLSYDHQKGLLVLQGGELHGVQVEDTYAVLPAREERFDPSRQIAEVNVDLVGPLMSHVSLKDLGHLNRVESHAESGMRAFPRKKIGRLPVAVRCQISSERMNRHIDRSPFLCRAGNNETSPFATITSRHSQIELWSQESGELFLLGCWLVAENEHVDARCVSEVIGRLESMARSRHLLSLARQVEPNPLSQQVSVEVGRVLNGQPDTSGQEKGLSVTEGERIFIKLRNTGRSVVLVSIFEICAGSVMMLTAATPNGRELRPEEEYTFGELDMIFGTLQGSEVDWPESAPKVQGSRLLENIVVVVTPSRLDMDLRCLETGPGAAKGDRGAQELDEPSLSDFISEFGSESTSRIRPETQTFIKFGMRLFSFELNHN</sequence>
<keyword evidence="7" id="KW-1185">Reference proteome</keyword>
<dbReference type="EMBL" id="WOWK01000040">
    <property type="protein sequence ID" value="KAF0324975.1"/>
    <property type="molecule type" value="Genomic_DNA"/>
</dbReference>
<evidence type="ECO:0000259" key="5">
    <source>
        <dbReference type="Pfam" id="PF00656"/>
    </source>
</evidence>
<dbReference type="SUPFAM" id="SSF52129">
    <property type="entry name" value="Caspase-like"/>
    <property type="match status" value="1"/>
</dbReference>
<dbReference type="PANTHER" id="PTHR48104">
    <property type="entry name" value="METACASPASE-4"/>
    <property type="match status" value="1"/>
</dbReference>
<keyword evidence="3" id="KW-0378">Hydrolase</keyword>
<proteinExistence type="inferred from homology"/>
<feature type="domain" description="Peptidase C14 caspase" evidence="5">
    <location>
        <begin position="11"/>
        <end position="261"/>
    </location>
</feature>
<dbReference type="OrthoDB" id="3223806at2759"/>
<dbReference type="GO" id="GO:0006508">
    <property type="term" value="P:proteolysis"/>
    <property type="evidence" value="ECO:0007669"/>
    <property type="project" value="InterPro"/>
</dbReference>
<keyword evidence="4" id="KW-0865">Zymogen</keyword>